<organism evidence="13 14">
    <name type="scientific">Amycolatopsis orientalis</name>
    <name type="common">Nocardia orientalis</name>
    <dbReference type="NCBI Taxonomy" id="31958"/>
    <lineage>
        <taxon>Bacteria</taxon>
        <taxon>Bacillati</taxon>
        <taxon>Actinomycetota</taxon>
        <taxon>Actinomycetes</taxon>
        <taxon>Pseudonocardiales</taxon>
        <taxon>Pseudonocardiaceae</taxon>
        <taxon>Amycolatopsis</taxon>
    </lineage>
</organism>
<dbReference type="Gene3D" id="3.20.20.70">
    <property type="entry name" value="Aldolase class I"/>
    <property type="match status" value="1"/>
</dbReference>
<evidence type="ECO:0000256" key="9">
    <source>
        <dbReference type="PIRSR" id="PIRSR614732-1"/>
    </source>
</evidence>
<feature type="binding site" evidence="10">
    <location>
        <position position="19"/>
    </location>
    <ligand>
        <name>substrate</name>
    </ligand>
</feature>
<feature type="binding site" evidence="10">
    <location>
        <position position="41"/>
    </location>
    <ligand>
        <name>substrate</name>
    </ligand>
</feature>
<dbReference type="PROSITE" id="PS00156">
    <property type="entry name" value="OMPDECASE"/>
    <property type="match status" value="1"/>
</dbReference>
<evidence type="ECO:0000256" key="2">
    <source>
        <dbReference type="ARBA" id="ARBA00004861"/>
    </source>
</evidence>
<feature type="active site" description="For OMPdecase activity" evidence="9">
    <location>
        <position position="73"/>
    </location>
</feature>
<keyword evidence="14" id="KW-1185">Reference proteome</keyword>
<feature type="domain" description="Orotidine 5'-phosphate decarboxylase" evidence="12">
    <location>
        <begin position="13"/>
        <end position="238"/>
    </location>
</feature>
<dbReference type="GO" id="GO:0004590">
    <property type="term" value="F:orotidine-5'-phosphate decarboxylase activity"/>
    <property type="evidence" value="ECO:0007669"/>
    <property type="project" value="UniProtKB-EC"/>
</dbReference>
<comment type="similarity">
    <text evidence="11">Belongs to the OMP decarboxylase family.</text>
</comment>
<evidence type="ECO:0000256" key="5">
    <source>
        <dbReference type="ARBA" id="ARBA00022793"/>
    </source>
</evidence>
<dbReference type="EMBL" id="CP016174">
    <property type="protein sequence ID" value="ANN16026.1"/>
    <property type="molecule type" value="Genomic_DNA"/>
</dbReference>
<evidence type="ECO:0000256" key="6">
    <source>
        <dbReference type="ARBA" id="ARBA00022975"/>
    </source>
</evidence>
<evidence type="ECO:0000313" key="13">
    <source>
        <dbReference type="EMBL" id="ANN16026.1"/>
    </source>
</evidence>
<keyword evidence="6 11" id="KW-0665">Pyrimidine biosynthesis</keyword>
<dbReference type="PANTHER" id="PTHR32119:SF2">
    <property type="entry name" value="OROTIDINE 5'-PHOSPHATE DECARBOXYLASE"/>
    <property type="match status" value="1"/>
</dbReference>
<dbReference type="Pfam" id="PF00215">
    <property type="entry name" value="OMPdecase"/>
    <property type="match status" value="1"/>
</dbReference>
<dbReference type="GO" id="GO:0044205">
    <property type="term" value="P:'de novo' UMP biosynthetic process"/>
    <property type="evidence" value="ECO:0007669"/>
    <property type="project" value="UniProtKB-UniPathway"/>
</dbReference>
<evidence type="ECO:0000256" key="7">
    <source>
        <dbReference type="ARBA" id="ARBA00023239"/>
    </source>
</evidence>
<dbReference type="SUPFAM" id="SSF51366">
    <property type="entry name" value="Ribulose-phoshate binding barrel"/>
    <property type="match status" value="1"/>
</dbReference>
<dbReference type="InterPro" id="IPR013785">
    <property type="entry name" value="Aldolase_TIM"/>
</dbReference>
<dbReference type="CDD" id="cd04725">
    <property type="entry name" value="OMP_decarboxylase_like"/>
    <property type="match status" value="1"/>
</dbReference>
<dbReference type="GO" id="GO:0005829">
    <property type="term" value="C:cytosol"/>
    <property type="evidence" value="ECO:0007669"/>
    <property type="project" value="TreeGrafter"/>
</dbReference>
<dbReference type="NCBIfam" id="NF001273">
    <property type="entry name" value="PRK00230.1"/>
    <property type="match status" value="1"/>
</dbReference>
<reference evidence="13 14" key="1">
    <citation type="journal article" date="2015" name="Genome Announc.">
        <title>Draft Genome Sequence of Norvancomycin-Producing Strain Amycolatopsis orientalis CPCC200066.</title>
        <authorList>
            <person name="Lei X."/>
            <person name="Yuan F."/>
            <person name="Shi Y."/>
            <person name="Li X."/>
            <person name="Wang L."/>
            <person name="Hong B."/>
        </authorList>
    </citation>
    <scope>NUCLEOTIDE SEQUENCE [LARGE SCALE GENOMIC DNA]</scope>
    <source>
        <strain evidence="13 14">B-37</strain>
    </source>
</reference>
<proteinExistence type="inferred from homology"/>
<evidence type="ECO:0000256" key="4">
    <source>
        <dbReference type="ARBA" id="ARBA00021923"/>
    </source>
</evidence>
<dbReference type="STRING" id="31958.SD37_10500"/>
<dbReference type="UniPathway" id="UPA00070">
    <property type="reaction ID" value="UER00120"/>
</dbReference>
<dbReference type="GO" id="GO:0006207">
    <property type="term" value="P:'de novo' pyrimidine nucleobase biosynthetic process"/>
    <property type="evidence" value="ECO:0007669"/>
    <property type="project" value="InterPro"/>
</dbReference>
<feature type="binding site" evidence="10">
    <location>
        <position position="222"/>
    </location>
    <ligand>
        <name>substrate</name>
    </ligand>
</feature>
<evidence type="ECO:0000256" key="3">
    <source>
        <dbReference type="ARBA" id="ARBA00012321"/>
    </source>
</evidence>
<evidence type="ECO:0000313" key="14">
    <source>
        <dbReference type="Proteomes" id="UP000093695"/>
    </source>
</evidence>
<keyword evidence="7 11" id="KW-0456">Lyase</keyword>
<name>A0A193BUY1_AMYOR</name>
<sequence length="246" mass="26844">MTDDTFDRGSGPEVCVALDVPDGQRVRDLYRVLRPHTDYFKVGPPLLMAAGPGIVREMADDGARIFLDLKFHDIPQTVESSARQAARLRPYVFDVHALAGDEAMSRAVEAAHETADGNRPLVIAITMLVSHQERYLADYFGSPEKIEEAVLRLAERARANGLDGVVCSPEEGPLVRAEFGPDFFVVTPGVRFASDQADDHSPQRIATFDEPRLSSSSLLVAGRPIIDAADPVEALCRAQQLLHGKA</sequence>
<dbReference type="InterPro" id="IPR001754">
    <property type="entry name" value="OMPdeCOase_dom"/>
</dbReference>
<comment type="function">
    <text evidence="1">Catalyzes the decarboxylation of orotidine 5'-monophosphate (OMP) to uridine 5'-monophosphate (UMP).</text>
</comment>
<dbReference type="InterPro" id="IPR011060">
    <property type="entry name" value="RibuloseP-bd_barrel"/>
</dbReference>
<gene>
    <name evidence="13" type="ORF">SD37_10500</name>
</gene>
<dbReference type="AlphaFoldDB" id="A0A193BUY1"/>
<dbReference type="RefSeq" id="WP_044851033.1">
    <property type="nucleotide sequence ID" value="NZ_CP016174.1"/>
</dbReference>
<dbReference type="SMART" id="SM00934">
    <property type="entry name" value="OMPdecase"/>
    <property type="match status" value="1"/>
</dbReference>
<evidence type="ECO:0000259" key="12">
    <source>
        <dbReference type="SMART" id="SM00934"/>
    </source>
</evidence>
<dbReference type="NCBIfam" id="TIGR01740">
    <property type="entry name" value="pyrF"/>
    <property type="match status" value="1"/>
</dbReference>
<evidence type="ECO:0000256" key="1">
    <source>
        <dbReference type="ARBA" id="ARBA00002356"/>
    </source>
</evidence>
<feature type="active site" description="For OMPdecase activity" evidence="9">
    <location>
        <position position="70"/>
    </location>
</feature>
<dbReference type="EC" id="4.1.1.23" evidence="3 11"/>
<comment type="pathway">
    <text evidence="2 11">Pyrimidine metabolism; UMP biosynthesis via de novo pathway; UMP from orotate: step 2/2.</text>
</comment>
<comment type="catalytic activity">
    <reaction evidence="8 11">
        <text>orotidine 5'-phosphate + H(+) = UMP + CO2</text>
        <dbReference type="Rhea" id="RHEA:11596"/>
        <dbReference type="ChEBI" id="CHEBI:15378"/>
        <dbReference type="ChEBI" id="CHEBI:16526"/>
        <dbReference type="ChEBI" id="CHEBI:57538"/>
        <dbReference type="ChEBI" id="CHEBI:57865"/>
        <dbReference type="EC" id="4.1.1.23"/>
    </reaction>
</comment>
<keyword evidence="5 11" id="KW-0210">Decarboxylase</keyword>
<evidence type="ECO:0000256" key="8">
    <source>
        <dbReference type="ARBA" id="ARBA00049157"/>
    </source>
</evidence>
<feature type="active site" description="For OMPdecase activity" evidence="9">
    <location>
        <position position="68"/>
    </location>
</feature>
<protein>
    <recommendedName>
        <fullName evidence="4 11">Orotidine 5'-phosphate decarboxylase</fullName>
        <ecNumber evidence="3 11">4.1.1.23</ecNumber>
    </recommendedName>
</protein>
<dbReference type="PANTHER" id="PTHR32119">
    <property type="entry name" value="OROTIDINE 5'-PHOSPHATE DECARBOXYLASE"/>
    <property type="match status" value="1"/>
</dbReference>
<evidence type="ECO:0000256" key="11">
    <source>
        <dbReference type="RuleBase" id="RU000512"/>
    </source>
</evidence>
<feature type="binding site" evidence="10">
    <location>
        <position position="223"/>
    </location>
    <ligand>
        <name>substrate</name>
    </ligand>
</feature>
<dbReference type="InterPro" id="IPR018089">
    <property type="entry name" value="OMPdecase_AS"/>
</dbReference>
<dbReference type="InterPro" id="IPR014732">
    <property type="entry name" value="OMPdecase"/>
</dbReference>
<dbReference type="Proteomes" id="UP000093695">
    <property type="component" value="Chromosome"/>
</dbReference>
<evidence type="ECO:0000256" key="10">
    <source>
        <dbReference type="PIRSR" id="PIRSR614732-2"/>
    </source>
</evidence>
<feature type="binding site" evidence="10">
    <location>
        <position position="191"/>
    </location>
    <ligand>
        <name>substrate</name>
    </ligand>
</feature>
<dbReference type="KEGG" id="aori:SD37_10500"/>
<accession>A0A193BUY1</accession>